<evidence type="ECO:0000256" key="2">
    <source>
        <dbReference type="ARBA" id="ARBA00012417"/>
    </source>
</evidence>
<keyword evidence="7" id="KW-0238">DNA-binding</keyword>
<dbReference type="SUPFAM" id="SSF53098">
    <property type="entry name" value="Ribonuclease H-like"/>
    <property type="match status" value="1"/>
</dbReference>
<dbReference type="GO" id="GO:0000166">
    <property type="term" value="F:nucleotide binding"/>
    <property type="evidence" value="ECO:0007669"/>
    <property type="project" value="InterPro"/>
</dbReference>
<reference evidence="10" key="1">
    <citation type="submission" date="2020-09" db="EMBL/GenBank/DDBJ databases">
        <title>Parvovirus dark matter in the feces of wild birds.</title>
        <authorList>
            <person name="Dai Z."/>
            <person name="Yang S."/>
            <person name="Zhang W."/>
        </authorList>
    </citation>
    <scope>NUCLEOTIDE SEQUENCE</scope>
    <source>
        <strain evidence="10">Spa143par05</strain>
    </source>
</reference>
<evidence type="ECO:0000256" key="4">
    <source>
        <dbReference type="ARBA" id="ARBA00022695"/>
    </source>
</evidence>
<dbReference type="EMBL" id="MW046444">
    <property type="protein sequence ID" value="QTE03843.1"/>
    <property type="molecule type" value="Genomic_DNA"/>
</dbReference>
<dbReference type="InterPro" id="IPR004868">
    <property type="entry name" value="DNA-dir_DNA_pol_B_mt/vir"/>
</dbReference>
<dbReference type="Gene3D" id="3.90.1600.10">
    <property type="entry name" value="Palm domain of DNA polymerase"/>
    <property type="match status" value="1"/>
</dbReference>
<dbReference type="EC" id="2.7.7.7" evidence="2"/>
<sequence>MKCYLWKSNKHTCEKKQVSSKHEDVQMPDLPFGRHGLVTYADFESIVQDTGHHKISGFGAITITNMHTVFDVKKLNYLNNQHLISAFIDYLCKIANDYANEGEESHICTICEQEILPNSDVIVGKNYINGRAGSNHVECWEHPKNTMYVFFHNFRGYDSHFLIKEIVATCEVLGLIATSMEKFNLISIKSKTNDALSITFKDTFNFFSCSLAKCVSMVENWVYTPEDIRKEKGIFPYDWFNDFSKLEAEALPPRPWYNKLTNTIVDPTPAYEAWEKRNFKYFWQYHDFYMMTDVYQLADVFEEFRRTCVDEFDIDPVHFQGAPSLTWYLGVAQNPEMFKIIKDKDVYMDIQNNIRGGISQAMTKYCNVENKPDESMFFLDVNSLYSKCMTYKMPGKYLGKITSLPDNWQEQWNPDTNKTAFICCDLVYPPHLHDRDWAYPLAPHKYNDRLCTTFKNRENYIVHAELLSFYLERGLVLEKVHYCYLFEQDYTLRDYVQANIEKRRHTRSEVMKTLYKLLNNSLYGKTCENVNKYRKFAVVKDESLTVDIMDPDTYFNRELANCTNIIACGENFLVEKELNEVRLNKPIQIGFAILEFAKREIYKFLAMIADHFGDEVIPLYTDTDSLLFWCHFPSPWKRFYDSPLLPYLDFEKAPAEWNVKTNDTDKQSGLWSPEAGGKEIVEYCGLRAKCYCYRFRDNEVVIKNKGVPKAAMIGDDDETPREKINMNHYREALFNSQNYQVVQYAIRSFKHEVITRQQYKLGLTSLDFKRAVTTNKAITLPFGYQGQTFAEIVADADDTSNLDT</sequence>
<dbReference type="GO" id="GO:0006260">
    <property type="term" value="P:DNA replication"/>
    <property type="evidence" value="ECO:0007669"/>
    <property type="project" value="UniProtKB-KW"/>
</dbReference>
<name>A0A8A4XC85_9VIRU</name>
<proteinExistence type="inferred from homology"/>
<evidence type="ECO:0000256" key="3">
    <source>
        <dbReference type="ARBA" id="ARBA00022679"/>
    </source>
</evidence>
<evidence type="ECO:0000256" key="5">
    <source>
        <dbReference type="ARBA" id="ARBA00022705"/>
    </source>
</evidence>
<evidence type="ECO:0000256" key="1">
    <source>
        <dbReference type="ARBA" id="ARBA00005755"/>
    </source>
</evidence>
<organism evidence="10">
    <name type="scientific">Passer montanus parvoviridae sp</name>
    <dbReference type="NCBI Taxonomy" id="2794522"/>
    <lineage>
        <taxon>Viruses</taxon>
        <taxon>Monodnaviria</taxon>
        <taxon>Shotokuvirae</taxon>
        <taxon>Cossaviricota</taxon>
        <taxon>Quintoviricetes</taxon>
        <taxon>Piccovirales</taxon>
        <taxon>Parvoviridae</taxon>
    </lineage>
</organism>
<accession>A0A8A4XC85</accession>
<keyword evidence="3" id="KW-0808">Transferase</keyword>
<dbReference type="PANTHER" id="PTHR31511:SF12">
    <property type="entry name" value="RHO TERMINATION FACTOR N-TERMINAL DOMAIN-CONTAINING PROTEIN"/>
    <property type="match status" value="1"/>
</dbReference>
<evidence type="ECO:0000256" key="8">
    <source>
        <dbReference type="ARBA" id="ARBA00049244"/>
    </source>
</evidence>
<keyword evidence="6" id="KW-0239">DNA-directed DNA polymerase</keyword>
<dbReference type="InterPro" id="IPR012337">
    <property type="entry name" value="RNaseH-like_sf"/>
</dbReference>
<dbReference type="GO" id="GO:0003887">
    <property type="term" value="F:DNA-directed DNA polymerase activity"/>
    <property type="evidence" value="ECO:0007669"/>
    <property type="project" value="UniProtKB-KW"/>
</dbReference>
<evidence type="ECO:0000256" key="6">
    <source>
        <dbReference type="ARBA" id="ARBA00022932"/>
    </source>
</evidence>
<keyword evidence="5" id="KW-0235">DNA replication</keyword>
<evidence type="ECO:0000313" key="10">
    <source>
        <dbReference type="EMBL" id="QTE03843.1"/>
    </source>
</evidence>
<dbReference type="GO" id="GO:0003677">
    <property type="term" value="F:DNA binding"/>
    <property type="evidence" value="ECO:0007669"/>
    <property type="project" value="UniProtKB-KW"/>
</dbReference>
<evidence type="ECO:0000259" key="9">
    <source>
        <dbReference type="Pfam" id="PF03175"/>
    </source>
</evidence>
<evidence type="ECO:0000256" key="7">
    <source>
        <dbReference type="ARBA" id="ARBA00023125"/>
    </source>
</evidence>
<dbReference type="Pfam" id="PF03175">
    <property type="entry name" value="DNA_pol_B_2"/>
    <property type="match status" value="1"/>
</dbReference>
<comment type="similarity">
    <text evidence="1">Belongs to the DNA polymerase type-B family.</text>
</comment>
<dbReference type="InterPro" id="IPR036397">
    <property type="entry name" value="RNaseH_sf"/>
</dbReference>
<dbReference type="Gene3D" id="3.30.420.10">
    <property type="entry name" value="Ribonuclease H-like superfamily/Ribonuclease H"/>
    <property type="match status" value="1"/>
</dbReference>
<comment type="catalytic activity">
    <reaction evidence="8">
        <text>DNA(n) + a 2'-deoxyribonucleoside 5'-triphosphate = DNA(n+1) + diphosphate</text>
        <dbReference type="Rhea" id="RHEA:22508"/>
        <dbReference type="Rhea" id="RHEA-COMP:17339"/>
        <dbReference type="Rhea" id="RHEA-COMP:17340"/>
        <dbReference type="ChEBI" id="CHEBI:33019"/>
        <dbReference type="ChEBI" id="CHEBI:61560"/>
        <dbReference type="ChEBI" id="CHEBI:173112"/>
        <dbReference type="EC" id="2.7.7.7"/>
    </reaction>
</comment>
<dbReference type="InterPro" id="IPR023211">
    <property type="entry name" value="DNA_pol_palm_dom_sf"/>
</dbReference>
<protein>
    <recommendedName>
        <fullName evidence="2">DNA-directed DNA polymerase</fullName>
        <ecNumber evidence="2">2.7.7.7</ecNumber>
    </recommendedName>
</protein>
<dbReference type="PANTHER" id="PTHR31511">
    <property type="entry name" value="PROTEIN CBG23764"/>
    <property type="match status" value="1"/>
</dbReference>
<keyword evidence="4" id="KW-0548">Nucleotidyltransferase</keyword>
<feature type="domain" description="DNA-directed DNA polymerase family B mitochondria/virus" evidence="9">
    <location>
        <begin position="146"/>
        <end position="606"/>
    </location>
</feature>
<dbReference type="SUPFAM" id="SSF56672">
    <property type="entry name" value="DNA/RNA polymerases"/>
    <property type="match status" value="1"/>
</dbReference>
<dbReference type="InterPro" id="IPR043502">
    <property type="entry name" value="DNA/RNA_pol_sf"/>
</dbReference>